<dbReference type="SMART" id="SM00215">
    <property type="entry name" value="VWC_out"/>
    <property type="match status" value="1"/>
</dbReference>
<evidence type="ECO:0000256" key="3">
    <source>
        <dbReference type="ARBA" id="ARBA00023157"/>
    </source>
</evidence>
<dbReference type="AlphaFoldDB" id="A0AAE1FDS3"/>
<evidence type="ECO:0000313" key="8">
    <source>
        <dbReference type="EMBL" id="KAK3871951.1"/>
    </source>
</evidence>
<reference evidence="8" key="1">
    <citation type="submission" date="2023-10" db="EMBL/GenBank/DDBJ databases">
        <title>Genome assemblies of two species of porcelain crab, Petrolisthes cinctipes and Petrolisthes manimaculis (Anomura: Porcellanidae).</title>
        <authorList>
            <person name="Angst P."/>
        </authorList>
    </citation>
    <scope>NUCLEOTIDE SEQUENCE</scope>
    <source>
        <strain evidence="8">PB745_01</strain>
        <tissue evidence="8">Gill</tissue>
    </source>
</reference>
<gene>
    <name evidence="8" type="ORF">Pcinc_022930</name>
</gene>
<keyword evidence="3 5" id="KW-1015">Disulfide bond</keyword>
<evidence type="ECO:0000313" key="9">
    <source>
        <dbReference type="Proteomes" id="UP001286313"/>
    </source>
</evidence>
<name>A0AAE1FDS3_PETCI</name>
<feature type="disulfide bond" evidence="5">
    <location>
        <begin position="34"/>
        <end position="52"/>
    </location>
</feature>
<feature type="site" description="Reactive bond" evidence="5">
    <location>
        <begin position="168"/>
        <end position="169"/>
    </location>
</feature>
<feature type="disulfide bond" evidence="5">
    <location>
        <begin position="24"/>
        <end position="39"/>
    </location>
</feature>
<feature type="domain" description="Pacifastin" evidence="7">
    <location>
        <begin position="100"/>
        <end position="134"/>
    </location>
</feature>
<keyword evidence="2" id="KW-0964">Secreted</keyword>
<dbReference type="GO" id="GO:0004867">
    <property type="term" value="F:serine-type endopeptidase inhibitor activity"/>
    <property type="evidence" value="ECO:0007669"/>
    <property type="project" value="UniProtKB-UniRule"/>
</dbReference>
<evidence type="ECO:0000256" key="5">
    <source>
        <dbReference type="PROSITE-ProRule" id="PRU00776"/>
    </source>
</evidence>
<feature type="site" description="Reactive bond" evidence="5">
    <location>
        <begin position="49"/>
        <end position="50"/>
    </location>
</feature>
<feature type="domain" description="Pacifastin" evidence="7">
    <location>
        <begin position="21"/>
        <end position="55"/>
    </location>
</feature>
<evidence type="ECO:0000256" key="2">
    <source>
        <dbReference type="ARBA" id="ARBA00022525"/>
    </source>
</evidence>
<feature type="site" description="Reactive bond" evidence="5">
    <location>
        <begin position="86"/>
        <end position="87"/>
    </location>
</feature>
<dbReference type="SUPFAM" id="SSF57283">
    <property type="entry name" value="PMP inhibitors"/>
    <property type="match status" value="2"/>
</dbReference>
<comment type="similarity">
    <text evidence="4 5">Belongs to the protease inhibitor I19 family.</text>
</comment>
<keyword evidence="5" id="KW-0722">Serine protease inhibitor</keyword>
<feature type="domain" description="Pacifastin" evidence="7">
    <location>
        <begin position="141"/>
        <end position="174"/>
    </location>
</feature>
<evidence type="ECO:0000256" key="6">
    <source>
        <dbReference type="SAM" id="SignalP"/>
    </source>
</evidence>
<keyword evidence="9" id="KW-1185">Reference proteome</keyword>
<feature type="domain" description="Pacifastin" evidence="7">
    <location>
        <begin position="59"/>
        <end position="92"/>
    </location>
</feature>
<evidence type="ECO:0000256" key="4">
    <source>
        <dbReference type="ARBA" id="ARBA00029459"/>
    </source>
</evidence>
<feature type="disulfide bond" evidence="5">
    <location>
        <begin position="144"/>
        <end position="159"/>
    </location>
</feature>
<feature type="signal peptide" evidence="6">
    <location>
        <begin position="1"/>
        <end position="20"/>
    </location>
</feature>
<dbReference type="PROSITE" id="PS51446">
    <property type="entry name" value="PACIFASTIN"/>
    <property type="match status" value="4"/>
</dbReference>
<comment type="caution">
    <text evidence="8">The sequence shown here is derived from an EMBL/GenBank/DDBJ whole genome shotgun (WGS) entry which is preliminary data.</text>
</comment>
<evidence type="ECO:0000259" key="7">
    <source>
        <dbReference type="PROSITE" id="PS51446"/>
    </source>
</evidence>
<comment type="caution">
    <text evidence="5">Lacks conserved residue(s) required for the propagation of feature annotation.</text>
</comment>
<evidence type="ECO:0000256" key="1">
    <source>
        <dbReference type="ARBA" id="ARBA00004613"/>
    </source>
</evidence>
<comment type="subcellular location">
    <subcellularLocation>
        <location evidence="1">Secreted</location>
    </subcellularLocation>
</comment>
<feature type="disulfide bond" evidence="5">
    <location>
        <begin position="37"/>
        <end position="47"/>
    </location>
</feature>
<dbReference type="InterPro" id="IPR036201">
    <property type="entry name" value="Pacifastin_dom_sf"/>
</dbReference>
<organism evidence="8 9">
    <name type="scientific">Petrolisthes cinctipes</name>
    <name type="common">Flat porcelain crab</name>
    <dbReference type="NCBI Taxonomy" id="88211"/>
    <lineage>
        <taxon>Eukaryota</taxon>
        <taxon>Metazoa</taxon>
        <taxon>Ecdysozoa</taxon>
        <taxon>Arthropoda</taxon>
        <taxon>Crustacea</taxon>
        <taxon>Multicrustacea</taxon>
        <taxon>Malacostraca</taxon>
        <taxon>Eumalacostraca</taxon>
        <taxon>Eucarida</taxon>
        <taxon>Decapoda</taxon>
        <taxon>Pleocyemata</taxon>
        <taxon>Anomura</taxon>
        <taxon>Galatheoidea</taxon>
        <taxon>Porcellanidae</taxon>
        <taxon>Petrolisthes</taxon>
    </lineage>
</organism>
<accession>A0AAE1FDS3</accession>
<dbReference type="Proteomes" id="UP001286313">
    <property type="component" value="Unassembled WGS sequence"/>
</dbReference>
<feature type="disulfide bond" evidence="5">
    <location>
        <begin position="62"/>
        <end position="77"/>
    </location>
</feature>
<dbReference type="Pfam" id="PF05375">
    <property type="entry name" value="Pacifastin_I"/>
    <property type="match status" value="4"/>
</dbReference>
<keyword evidence="5" id="KW-0646">Protease inhibitor</keyword>
<dbReference type="InterPro" id="IPR008037">
    <property type="entry name" value="Pacifastin_dom"/>
</dbReference>
<dbReference type="EMBL" id="JAWQEG010002443">
    <property type="protein sequence ID" value="KAK3871951.1"/>
    <property type="molecule type" value="Genomic_DNA"/>
</dbReference>
<proteinExistence type="inferred from homology"/>
<dbReference type="GO" id="GO:0005576">
    <property type="term" value="C:extracellular region"/>
    <property type="evidence" value="ECO:0007669"/>
    <property type="project" value="UniProtKB-SubCell"/>
</dbReference>
<sequence length="180" mass="19405">MKPTPVILLVLMAVLGMAAAQGSCVPGTSWKQDCNTCFCTETGVGVCTLKLCATRGKRETPCEPNSTWMDDCNRCRCANGVGVCTKKACSVVLHDVAEAEAECQGEEGRWREACNWCRCVKGKGVCTRRGCPSDLTLYDGTPDCEGTASWNDNCNTCHCSDGRAVCTAKLCLSNDQRIQE</sequence>
<protein>
    <recommendedName>
        <fullName evidence="7">Pacifastin domain-containing protein</fullName>
    </recommendedName>
</protein>
<dbReference type="InterPro" id="IPR001007">
    <property type="entry name" value="VWF_dom"/>
</dbReference>
<keyword evidence="6" id="KW-0732">Signal</keyword>
<feature type="chain" id="PRO_5042122154" description="Pacifastin domain-containing protein" evidence="6">
    <location>
        <begin position="21"/>
        <end position="180"/>
    </location>
</feature>